<dbReference type="InterPro" id="IPR055414">
    <property type="entry name" value="LRR_R13L4/SHOC2-like"/>
</dbReference>
<dbReference type="Proteomes" id="UP001168098">
    <property type="component" value="Unassembled WGS sequence"/>
</dbReference>
<evidence type="ECO:0000259" key="9">
    <source>
        <dbReference type="Pfam" id="PF23598"/>
    </source>
</evidence>
<keyword evidence="7" id="KW-0175">Coiled coil</keyword>
<dbReference type="GO" id="GO:0005524">
    <property type="term" value="F:ATP binding"/>
    <property type="evidence" value="ECO:0007669"/>
    <property type="project" value="UniProtKB-KW"/>
</dbReference>
<dbReference type="InterPro" id="IPR032675">
    <property type="entry name" value="LRR_dom_sf"/>
</dbReference>
<keyword evidence="4" id="KW-0547">Nucleotide-binding</keyword>
<evidence type="ECO:0000313" key="11">
    <source>
        <dbReference type="Proteomes" id="UP001168098"/>
    </source>
</evidence>
<dbReference type="InterPro" id="IPR050905">
    <property type="entry name" value="Plant_NBS-LRR"/>
</dbReference>
<evidence type="ECO:0000256" key="2">
    <source>
        <dbReference type="ARBA" id="ARBA00022614"/>
    </source>
</evidence>
<dbReference type="Pfam" id="PF23598">
    <property type="entry name" value="LRR_14"/>
    <property type="match status" value="1"/>
</dbReference>
<evidence type="ECO:0000313" key="10">
    <source>
        <dbReference type="EMBL" id="KAJ9678718.1"/>
    </source>
</evidence>
<dbReference type="PRINTS" id="PR00364">
    <property type="entry name" value="DISEASERSIST"/>
</dbReference>
<keyword evidence="3" id="KW-0677">Repeat</keyword>
<evidence type="ECO:0000256" key="1">
    <source>
        <dbReference type="ARBA" id="ARBA00008894"/>
    </source>
</evidence>
<dbReference type="AlphaFoldDB" id="A0AA38YYB5"/>
<dbReference type="GO" id="GO:0006952">
    <property type="term" value="P:defense response"/>
    <property type="evidence" value="ECO:0007669"/>
    <property type="project" value="UniProtKB-KW"/>
</dbReference>
<feature type="domain" description="NB-ARC" evidence="8">
    <location>
        <begin position="146"/>
        <end position="314"/>
    </location>
</feature>
<dbReference type="FunFam" id="1.10.8.430:FF:000003">
    <property type="entry name" value="Probable disease resistance protein At5g66910"/>
    <property type="match status" value="1"/>
</dbReference>
<protein>
    <submittedName>
        <fullName evidence="10">Uncharacterized protein</fullName>
    </submittedName>
</protein>
<evidence type="ECO:0000256" key="5">
    <source>
        <dbReference type="ARBA" id="ARBA00022821"/>
    </source>
</evidence>
<feature type="domain" description="Disease resistance R13L4/SHOC-2-like LRR" evidence="9">
    <location>
        <begin position="534"/>
        <end position="816"/>
    </location>
</feature>
<evidence type="ECO:0000256" key="4">
    <source>
        <dbReference type="ARBA" id="ARBA00022741"/>
    </source>
</evidence>
<dbReference type="InterPro" id="IPR036388">
    <property type="entry name" value="WH-like_DNA-bd_sf"/>
</dbReference>
<reference evidence="10 11" key="1">
    <citation type="journal article" date="2023" name="BMC Biotechnol.">
        <title>Vitis rotundifolia cv Carlos genome sequencing.</title>
        <authorList>
            <person name="Huff M."/>
            <person name="Hulse-Kemp A."/>
            <person name="Scheffler B."/>
            <person name="Youngblood R."/>
            <person name="Simpson S."/>
            <person name="Babiker E."/>
            <person name="Staton M."/>
        </authorList>
    </citation>
    <scope>NUCLEOTIDE SEQUENCE [LARGE SCALE GENOMIC DNA]</scope>
    <source>
        <tissue evidence="10">Leaf</tissue>
    </source>
</reference>
<proteinExistence type="inferred from homology"/>
<gene>
    <name evidence="10" type="ORF">PVL29_020797</name>
</gene>
<sequence>MEFLSSILDLVPCLYDHTSKHTLYIRDLKKNIQALKDVKAGVERAEQQQMKRRKEVGGWIREVEDMEKEVNEILRRGDQEIQKRCLGCCPRNCWSSYRIGKAVSEKLVAVSGQISQGHFDVVADMLPRPPVDELPMEEIVGSELTYDRICRCLKDPQVGIMGLYEMGGVGKTTLLKKIINDFLTTSTDFDVVIWVVVSKPSNIEKIQEVIWNKLQIPRDIWDIRCTKEERAVEILRILKTKKFVLLLDDIWERLDLLEMGVPHPDAQNKSKIVFTTRSQDVCHQMKAHKSIEVVCLSSEVAWTLFQKEVGEETLKSHPHILRLANIVAEECKGLPLALITLGRAMAGEKDPSNWEKVLQDLSKFPAEISGMEDELFHRLKVSHDRLPDNVIKSCFRYYSLFSEDSEISNENLIEYWIGEDFWVKFMTYMKRQACLLESCGSKEKRVKMHDVIHDMVLWLESECGKKKSKFSSNSDDFWLKESQEILDLKAARRMSLWDENVEEFLEPLVYPNLETLIVACNKLKKFPSGFFQFMPLIRILDLSDNENLSELPTGIGKLGALRYLNLSLTKIRELPIELTNLKNLMTLLLDDMVSLELIIPQELISSLVSLKLFSICNTNVLSGVEESLLDELKSLNDINDIGITIFTTLSFNKLKSSHKLQRCISHFQLDRCGDMVSLELSSSFLKRMEHLQWLCISDCDELKDIKIKVEGEGTQRDVTLPKYIAARENYFYALHEVYIDHCSKLMNITCLVCAPYLEELKVEDCESIEQMICYGVEEKLDIFSRLKYLKLNKLPRLKSIYQHPLLFPSLEIIKVYDCKSLRSLPFDSNTSNSNLKKIKGETSWWNQLEWNNETIKHSFAPYFQIHEAEVYLTDVEETKIGGMDDMQEQSISN</sequence>
<organism evidence="10 11">
    <name type="scientific">Vitis rotundifolia</name>
    <name type="common">Muscadine grape</name>
    <dbReference type="NCBI Taxonomy" id="103349"/>
    <lineage>
        <taxon>Eukaryota</taxon>
        <taxon>Viridiplantae</taxon>
        <taxon>Streptophyta</taxon>
        <taxon>Embryophyta</taxon>
        <taxon>Tracheophyta</taxon>
        <taxon>Spermatophyta</taxon>
        <taxon>Magnoliopsida</taxon>
        <taxon>eudicotyledons</taxon>
        <taxon>Gunneridae</taxon>
        <taxon>Pentapetalae</taxon>
        <taxon>rosids</taxon>
        <taxon>Vitales</taxon>
        <taxon>Vitaceae</taxon>
        <taxon>Viteae</taxon>
        <taxon>Vitis</taxon>
    </lineage>
</organism>
<dbReference type="Gene3D" id="3.80.10.10">
    <property type="entry name" value="Ribonuclease Inhibitor"/>
    <property type="match status" value="2"/>
</dbReference>
<dbReference type="Gene3D" id="1.10.8.430">
    <property type="entry name" value="Helical domain of apoptotic protease-activating factors"/>
    <property type="match status" value="1"/>
</dbReference>
<dbReference type="Gene3D" id="1.10.10.10">
    <property type="entry name" value="Winged helix-like DNA-binding domain superfamily/Winged helix DNA-binding domain"/>
    <property type="match status" value="1"/>
</dbReference>
<dbReference type="Pfam" id="PF00931">
    <property type="entry name" value="NB-ARC"/>
    <property type="match status" value="1"/>
</dbReference>
<keyword evidence="2" id="KW-0433">Leucine-rich repeat</keyword>
<dbReference type="InterPro" id="IPR042197">
    <property type="entry name" value="Apaf_helical"/>
</dbReference>
<keyword evidence="11" id="KW-1185">Reference proteome</keyword>
<dbReference type="Gene3D" id="3.40.50.300">
    <property type="entry name" value="P-loop containing nucleotide triphosphate hydrolases"/>
    <property type="match status" value="1"/>
</dbReference>
<comment type="similarity">
    <text evidence="1">Belongs to the disease resistance NB-LRR family.</text>
</comment>
<comment type="caution">
    <text evidence="10">The sequence shown here is derived from an EMBL/GenBank/DDBJ whole genome shotgun (WGS) entry which is preliminary data.</text>
</comment>
<dbReference type="InterPro" id="IPR027417">
    <property type="entry name" value="P-loop_NTPase"/>
</dbReference>
<evidence type="ECO:0000256" key="3">
    <source>
        <dbReference type="ARBA" id="ARBA00022737"/>
    </source>
</evidence>
<evidence type="ECO:0000256" key="7">
    <source>
        <dbReference type="SAM" id="Coils"/>
    </source>
</evidence>
<feature type="coiled-coil region" evidence="7">
    <location>
        <begin position="25"/>
        <end position="83"/>
    </location>
</feature>
<evidence type="ECO:0000259" key="8">
    <source>
        <dbReference type="Pfam" id="PF00931"/>
    </source>
</evidence>
<dbReference type="GO" id="GO:0043531">
    <property type="term" value="F:ADP binding"/>
    <property type="evidence" value="ECO:0007669"/>
    <property type="project" value="InterPro"/>
</dbReference>
<accession>A0AA38YYB5</accession>
<dbReference type="FunFam" id="3.40.50.300:FF:001091">
    <property type="entry name" value="Probable disease resistance protein At1g61300"/>
    <property type="match status" value="1"/>
</dbReference>
<dbReference type="InterPro" id="IPR002182">
    <property type="entry name" value="NB-ARC"/>
</dbReference>
<evidence type="ECO:0000256" key="6">
    <source>
        <dbReference type="ARBA" id="ARBA00022840"/>
    </source>
</evidence>
<keyword evidence="5" id="KW-0611">Plant defense</keyword>
<name>A0AA38YYB5_VITRO</name>
<dbReference type="SUPFAM" id="SSF52058">
    <property type="entry name" value="L domain-like"/>
    <property type="match status" value="1"/>
</dbReference>
<dbReference type="PANTHER" id="PTHR33463:SF220">
    <property type="entry name" value="NB-ARC DOMAIN-CONTAINING PROTEIN"/>
    <property type="match status" value="1"/>
</dbReference>
<dbReference type="PANTHER" id="PTHR33463">
    <property type="entry name" value="NB-ARC DOMAIN-CONTAINING PROTEIN-RELATED"/>
    <property type="match status" value="1"/>
</dbReference>
<keyword evidence="6" id="KW-0067">ATP-binding</keyword>
<dbReference type="SUPFAM" id="SSF52540">
    <property type="entry name" value="P-loop containing nucleoside triphosphate hydrolases"/>
    <property type="match status" value="1"/>
</dbReference>
<dbReference type="EMBL" id="JARBHA010000016">
    <property type="protein sequence ID" value="KAJ9678718.1"/>
    <property type="molecule type" value="Genomic_DNA"/>
</dbReference>